<keyword evidence="2" id="KW-1185">Reference proteome</keyword>
<accession>A0AAD5SP48</accession>
<sequence length="176" mass="20175">AQAECTHGNLFRNYILQTVKISGNILDICGVLDRQKVYDILIELKKRNKSHHIYINQMAGNFKAVPVHETLILDEARSNLKTLWGQELTFRQSLKSIESLKDAGQLVDDMCDIFHSISIDGKAGERMLKVIEISTTLKEMCKTTEDRQKYLVATEIARVNNQHHVDRVLKDLDIRV</sequence>
<organism evidence="1 2">
    <name type="scientific">Physocladia obscura</name>
    <dbReference type="NCBI Taxonomy" id="109957"/>
    <lineage>
        <taxon>Eukaryota</taxon>
        <taxon>Fungi</taxon>
        <taxon>Fungi incertae sedis</taxon>
        <taxon>Chytridiomycota</taxon>
        <taxon>Chytridiomycota incertae sedis</taxon>
        <taxon>Chytridiomycetes</taxon>
        <taxon>Chytridiales</taxon>
        <taxon>Chytriomycetaceae</taxon>
        <taxon>Physocladia</taxon>
    </lineage>
</organism>
<name>A0AAD5SP48_9FUNG</name>
<feature type="non-terminal residue" evidence="1">
    <location>
        <position position="176"/>
    </location>
</feature>
<evidence type="ECO:0000313" key="2">
    <source>
        <dbReference type="Proteomes" id="UP001211907"/>
    </source>
</evidence>
<protein>
    <submittedName>
        <fullName evidence="1">Uncharacterized protein</fullName>
    </submittedName>
</protein>
<reference evidence="1" key="1">
    <citation type="submission" date="2020-05" db="EMBL/GenBank/DDBJ databases">
        <title>Phylogenomic resolution of chytrid fungi.</title>
        <authorList>
            <person name="Stajich J.E."/>
            <person name="Amses K."/>
            <person name="Simmons R."/>
            <person name="Seto K."/>
            <person name="Myers J."/>
            <person name="Bonds A."/>
            <person name="Quandt C.A."/>
            <person name="Barry K."/>
            <person name="Liu P."/>
            <person name="Grigoriev I."/>
            <person name="Longcore J.E."/>
            <person name="James T.Y."/>
        </authorList>
    </citation>
    <scope>NUCLEOTIDE SEQUENCE</scope>
    <source>
        <strain evidence="1">JEL0513</strain>
    </source>
</reference>
<dbReference type="EMBL" id="JADGJH010003478">
    <property type="protein sequence ID" value="KAJ3090654.1"/>
    <property type="molecule type" value="Genomic_DNA"/>
</dbReference>
<proteinExistence type="predicted"/>
<comment type="caution">
    <text evidence="1">The sequence shown here is derived from an EMBL/GenBank/DDBJ whole genome shotgun (WGS) entry which is preliminary data.</text>
</comment>
<evidence type="ECO:0000313" key="1">
    <source>
        <dbReference type="EMBL" id="KAJ3090654.1"/>
    </source>
</evidence>
<gene>
    <name evidence="1" type="ORF">HK100_007376</name>
</gene>
<dbReference type="AlphaFoldDB" id="A0AAD5SP48"/>
<dbReference type="Proteomes" id="UP001211907">
    <property type="component" value="Unassembled WGS sequence"/>
</dbReference>